<gene>
    <name evidence="3" type="ORF">J2S69_001015</name>
    <name evidence="2" type="ORF">O2L01_08850</name>
</gene>
<evidence type="ECO:0000259" key="1">
    <source>
        <dbReference type="Pfam" id="PF12697"/>
    </source>
</evidence>
<proteinExistence type="predicted"/>
<evidence type="ECO:0000313" key="2">
    <source>
        <dbReference type="EMBL" id="MDA1385090.1"/>
    </source>
</evidence>
<dbReference type="InterPro" id="IPR029058">
    <property type="entry name" value="AB_hydrolase_fold"/>
</dbReference>
<dbReference type="SUPFAM" id="SSF53474">
    <property type="entry name" value="alpha/beta-Hydrolases"/>
    <property type="match status" value="1"/>
</dbReference>
<dbReference type="RefSeq" id="WP_270121555.1">
    <property type="nucleotide sequence ID" value="NZ_BAAAOM010000002.1"/>
</dbReference>
<evidence type="ECO:0000313" key="3">
    <source>
        <dbReference type="EMBL" id="MDR7337296.1"/>
    </source>
</evidence>
<dbReference type="EMBL" id="JAVDYD010000001">
    <property type="protein sequence ID" value="MDR7337296.1"/>
    <property type="molecule type" value="Genomic_DNA"/>
</dbReference>
<dbReference type="EMBL" id="JAPZVQ010000004">
    <property type="protein sequence ID" value="MDA1385090.1"/>
    <property type="molecule type" value="Genomic_DNA"/>
</dbReference>
<dbReference type="GO" id="GO:0016787">
    <property type="term" value="F:hydrolase activity"/>
    <property type="evidence" value="ECO:0007669"/>
    <property type="project" value="UniProtKB-KW"/>
</dbReference>
<dbReference type="Gene3D" id="3.40.50.1820">
    <property type="entry name" value="alpha/beta hydrolase"/>
    <property type="match status" value="1"/>
</dbReference>
<reference evidence="3 5" key="2">
    <citation type="submission" date="2023-07" db="EMBL/GenBank/DDBJ databases">
        <title>Sequencing the genomes of 1000 actinobacteria strains.</title>
        <authorList>
            <person name="Klenk H.-P."/>
        </authorList>
    </citation>
    <scope>NUCLEOTIDE SEQUENCE [LARGE SCALE GENOMIC DNA]</scope>
    <source>
        <strain evidence="3 5">DSM 44724</strain>
    </source>
</reference>
<organism evidence="2 4">
    <name type="scientific">Glycomyces lechevalierae</name>
    <dbReference type="NCBI Taxonomy" id="256034"/>
    <lineage>
        <taxon>Bacteria</taxon>
        <taxon>Bacillati</taxon>
        <taxon>Actinomycetota</taxon>
        <taxon>Actinomycetes</taxon>
        <taxon>Glycomycetales</taxon>
        <taxon>Glycomycetaceae</taxon>
        <taxon>Glycomyces</taxon>
    </lineage>
</organism>
<dbReference type="PANTHER" id="PTHR43194">
    <property type="entry name" value="HYDROLASE ALPHA/BETA FOLD FAMILY"/>
    <property type="match status" value="1"/>
</dbReference>
<accession>A0A9X3PGV5</accession>
<evidence type="ECO:0000313" key="4">
    <source>
        <dbReference type="Proteomes" id="UP001145799"/>
    </source>
</evidence>
<dbReference type="InterPro" id="IPR050228">
    <property type="entry name" value="Carboxylesterase_BioH"/>
</dbReference>
<dbReference type="PANTHER" id="PTHR43194:SF2">
    <property type="entry name" value="PEROXISOMAL MEMBRANE PROTEIN LPX1"/>
    <property type="match status" value="1"/>
</dbReference>
<protein>
    <submittedName>
        <fullName evidence="2">Alpha/beta hydrolase</fullName>
    </submittedName>
    <submittedName>
        <fullName evidence="3">Pimeloyl-ACP methyl ester carboxylesterase</fullName>
    </submittedName>
</protein>
<keyword evidence="5" id="KW-1185">Reference proteome</keyword>
<dbReference type="InterPro" id="IPR000073">
    <property type="entry name" value="AB_hydrolase_1"/>
</dbReference>
<keyword evidence="2" id="KW-0378">Hydrolase</keyword>
<evidence type="ECO:0000313" key="5">
    <source>
        <dbReference type="Proteomes" id="UP001183604"/>
    </source>
</evidence>
<dbReference type="Proteomes" id="UP001145799">
    <property type="component" value="Unassembled WGS sequence"/>
</dbReference>
<dbReference type="AlphaFoldDB" id="A0A9X3PGV5"/>
<dbReference type="Proteomes" id="UP001183604">
    <property type="component" value="Unassembled WGS sequence"/>
</dbReference>
<comment type="caution">
    <text evidence="2">The sequence shown here is derived from an EMBL/GenBank/DDBJ whole genome shotgun (WGS) entry which is preliminary data.</text>
</comment>
<feature type="domain" description="AB hydrolase-1" evidence="1">
    <location>
        <begin position="28"/>
        <end position="271"/>
    </location>
</feature>
<reference evidence="2" key="1">
    <citation type="submission" date="2022-12" db="EMBL/GenBank/DDBJ databases">
        <title>Gycomyces niveus sp.nov., a novel actinomycete isolated from soil in Shouguang.</title>
        <authorList>
            <person name="Yang X."/>
        </authorList>
    </citation>
    <scope>NUCLEOTIDE SEQUENCE</scope>
    <source>
        <strain evidence="2">DSM 44724</strain>
    </source>
</reference>
<name>A0A9X3PGV5_9ACTN</name>
<sequence>MHGYRKGTVESADGTVIGYREIGEGPAVILLHGGMLAAQHMMTLAEILADTFTVCVPDRRGRGLSGPHGERFGVERETEDVAALAATTGAARIFGLSSGALVALRAALHLPGLTRVALYEPPLSSGGSTPLGWTNRYEREIAAGKRGAAMITALKGLRVEPSLARIPRSVLGVLIPLALRAQGGAGVDDVAVDDLIPTLHYDIQIVRETAETAAEYAKVDAPVLLMGGSKSPDYLRTALDALETTLPHAERVTLARMGHDGPTDDGSPARVGAILRDFFGPSASRG</sequence>
<dbReference type="Pfam" id="PF12697">
    <property type="entry name" value="Abhydrolase_6"/>
    <property type="match status" value="1"/>
</dbReference>